<feature type="region of interest" description="Disordered" evidence="4">
    <location>
        <begin position="466"/>
        <end position="496"/>
    </location>
</feature>
<evidence type="ECO:0000313" key="7">
    <source>
        <dbReference type="EMBL" id="CAL8081274.1"/>
    </source>
</evidence>
<evidence type="ECO:0000259" key="6">
    <source>
        <dbReference type="PROSITE" id="PS51433"/>
    </source>
</evidence>
<feature type="compositionally biased region" description="Polar residues" evidence="4">
    <location>
        <begin position="321"/>
        <end position="330"/>
    </location>
</feature>
<dbReference type="PANTHER" id="PTHR11849:SF201">
    <property type="entry name" value="ETS DNA-BINDING PROTEIN POKKURI"/>
    <property type="match status" value="1"/>
</dbReference>
<dbReference type="PANTHER" id="PTHR11849">
    <property type="entry name" value="ETS"/>
    <property type="match status" value="1"/>
</dbReference>
<feature type="domain" description="ETS" evidence="5">
    <location>
        <begin position="365"/>
        <end position="448"/>
    </location>
</feature>
<keyword evidence="2 3" id="KW-0238">DNA-binding</keyword>
<dbReference type="PROSITE" id="PS00346">
    <property type="entry name" value="ETS_DOMAIN_2"/>
    <property type="match status" value="1"/>
</dbReference>
<protein>
    <recommendedName>
        <fullName evidence="9">Ets DNA-binding protein pokkuri</fullName>
    </recommendedName>
</protein>
<evidence type="ECO:0008006" key="9">
    <source>
        <dbReference type="Google" id="ProtNLM"/>
    </source>
</evidence>
<dbReference type="InterPro" id="IPR003118">
    <property type="entry name" value="Pointed_dom"/>
</dbReference>
<dbReference type="InterPro" id="IPR013761">
    <property type="entry name" value="SAM/pointed_sf"/>
</dbReference>
<gene>
    <name evidence="7" type="ORF">ODALV1_LOCUS4872</name>
</gene>
<proteinExistence type="inferred from homology"/>
<dbReference type="SMART" id="SM00413">
    <property type="entry name" value="ETS"/>
    <property type="match status" value="1"/>
</dbReference>
<feature type="compositionally biased region" description="Basic and acidic residues" evidence="4">
    <location>
        <begin position="607"/>
        <end position="616"/>
    </location>
</feature>
<evidence type="ECO:0000256" key="3">
    <source>
        <dbReference type="RuleBase" id="RU004019"/>
    </source>
</evidence>
<evidence type="ECO:0000256" key="2">
    <source>
        <dbReference type="ARBA" id="ARBA00023125"/>
    </source>
</evidence>
<evidence type="ECO:0000256" key="4">
    <source>
        <dbReference type="SAM" id="MobiDB-lite"/>
    </source>
</evidence>
<dbReference type="Pfam" id="PF00178">
    <property type="entry name" value="Ets"/>
    <property type="match status" value="1"/>
</dbReference>
<feature type="compositionally biased region" description="Low complexity" evidence="4">
    <location>
        <begin position="279"/>
        <end position="299"/>
    </location>
</feature>
<feature type="compositionally biased region" description="Basic residues" evidence="4">
    <location>
        <begin position="300"/>
        <end position="311"/>
    </location>
</feature>
<keyword evidence="3" id="KW-0539">Nucleus</keyword>
<dbReference type="PRINTS" id="PR00454">
    <property type="entry name" value="ETSDOMAIN"/>
</dbReference>
<accession>A0ABP1Q1F5</accession>
<comment type="subcellular location">
    <subcellularLocation>
        <location evidence="3">Nucleus</location>
    </subcellularLocation>
</comment>
<feature type="compositionally biased region" description="Polar residues" evidence="4">
    <location>
        <begin position="542"/>
        <end position="555"/>
    </location>
</feature>
<name>A0ABP1Q1F5_9HEXA</name>
<dbReference type="EMBL" id="CAXLJM020000015">
    <property type="protein sequence ID" value="CAL8081274.1"/>
    <property type="molecule type" value="Genomic_DNA"/>
</dbReference>
<dbReference type="SUPFAM" id="SSF47769">
    <property type="entry name" value="SAM/Pointed domain"/>
    <property type="match status" value="1"/>
</dbReference>
<dbReference type="InterPro" id="IPR046328">
    <property type="entry name" value="ETS_fam"/>
</dbReference>
<dbReference type="InterPro" id="IPR036390">
    <property type="entry name" value="WH_DNA-bd_sf"/>
</dbReference>
<dbReference type="InterPro" id="IPR036388">
    <property type="entry name" value="WH-like_DNA-bd_sf"/>
</dbReference>
<feature type="compositionally biased region" description="Polar residues" evidence="4">
    <location>
        <begin position="337"/>
        <end position="352"/>
    </location>
</feature>
<evidence type="ECO:0000256" key="1">
    <source>
        <dbReference type="ARBA" id="ARBA00005562"/>
    </source>
</evidence>
<feature type="region of interest" description="Disordered" evidence="4">
    <location>
        <begin position="218"/>
        <end position="357"/>
    </location>
</feature>
<sequence length="666" mass="71746">MMKVPPLSLVGMERLPLPLPFSPELLWRYNPLGPPSSHHHSQAAAVAAAAAAGPPPSQSSQAAAVSAAAAAFTRAAAAAAASSLSSPITQQLPFAYDIKTTIPIRLASDPRLWNRDDVGVFLQWCEREFDLPSFDMDRFQMNGKALCLLTKSDLESRAPCSGDVIHNALQLLMTSGDSPLTPHTPSSLRIPQLGTNGKTVTWSIQDLQQYAAAQQQQGTTSVTLSPAPSLDGQAGSPQDHGNGQTSQHLSSASSSTGSGGPPSDDSEYDSVGESPERSPPIQSMSPPPSHSNSSNNHSANGHHHHISHHHSNSSNGNSNGQSTIAANSNGNGVGSVTAKSSFSPGSKLNGATGTPEAGEYNNNGRLLWDFLQQLLNDPAQRYSNFIAWKNVDTGIFKIVDPPGLARLWGIQKNHLSMNYDKMSRALRYYYRVNILRKVQGERHCYQFLRNPGELKSIKNISMLRHQQNSPMSLSVKPETPSYGNENGSNGNDYDSKYSLLSHHHQQQHNSPVSLTVKSESMGYGRESASDDYESKLSMLGHRQQSSPVSLTTKNCSASPSSTSSTSSGGAAGGDTYENGDYDSINGHPQESPMSLTTKSSPSHHHHQDNDVVDSRGHRPKPQLSPVSLIVKSEPSTAFITADDDYEDVPTDLSMETERDRQSKEED</sequence>
<reference evidence="7 8" key="1">
    <citation type="submission" date="2024-08" db="EMBL/GenBank/DDBJ databases">
        <authorList>
            <person name="Cucini C."/>
            <person name="Frati F."/>
        </authorList>
    </citation>
    <scope>NUCLEOTIDE SEQUENCE [LARGE SCALE GENOMIC DNA]</scope>
</reference>
<evidence type="ECO:0000259" key="5">
    <source>
        <dbReference type="PROSITE" id="PS50061"/>
    </source>
</evidence>
<feature type="compositionally biased region" description="Polar residues" evidence="4">
    <location>
        <begin position="586"/>
        <end position="600"/>
    </location>
</feature>
<dbReference type="InterPro" id="IPR000418">
    <property type="entry name" value="Ets_dom"/>
</dbReference>
<keyword evidence="8" id="KW-1185">Reference proteome</keyword>
<feature type="region of interest" description="Disordered" evidence="4">
    <location>
        <begin position="520"/>
        <end position="666"/>
    </location>
</feature>
<dbReference type="Gene3D" id="1.10.10.10">
    <property type="entry name" value="Winged helix-like DNA-binding domain superfamily/Winged helix DNA-binding domain"/>
    <property type="match status" value="1"/>
</dbReference>
<dbReference type="PROSITE" id="PS50061">
    <property type="entry name" value="ETS_DOMAIN_3"/>
    <property type="match status" value="1"/>
</dbReference>
<feature type="compositionally biased region" description="Polar residues" evidence="4">
    <location>
        <begin position="481"/>
        <end position="492"/>
    </location>
</feature>
<comment type="caution">
    <text evidence="7">The sequence shown here is derived from an EMBL/GenBank/DDBJ whole genome shotgun (WGS) entry which is preliminary data.</text>
</comment>
<comment type="similarity">
    <text evidence="1 3">Belongs to the ETS family.</text>
</comment>
<dbReference type="SUPFAM" id="SSF46785">
    <property type="entry name" value="Winged helix' DNA-binding domain"/>
    <property type="match status" value="1"/>
</dbReference>
<dbReference type="Proteomes" id="UP001642540">
    <property type="component" value="Unassembled WGS sequence"/>
</dbReference>
<organism evidence="7 8">
    <name type="scientific">Orchesella dallaii</name>
    <dbReference type="NCBI Taxonomy" id="48710"/>
    <lineage>
        <taxon>Eukaryota</taxon>
        <taxon>Metazoa</taxon>
        <taxon>Ecdysozoa</taxon>
        <taxon>Arthropoda</taxon>
        <taxon>Hexapoda</taxon>
        <taxon>Collembola</taxon>
        <taxon>Entomobryomorpha</taxon>
        <taxon>Entomobryoidea</taxon>
        <taxon>Orchesellidae</taxon>
        <taxon>Orchesellinae</taxon>
        <taxon>Orchesella</taxon>
    </lineage>
</organism>
<feature type="compositionally biased region" description="Polar residues" evidence="4">
    <location>
        <begin position="235"/>
        <end position="249"/>
    </location>
</feature>
<dbReference type="Gene3D" id="1.10.150.50">
    <property type="entry name" value="Transcription Factor, Ets-1"/>
    <property type="match status" value="1"/>
</dbReference>
<dbReference type="PROSITE" id="PS51433">
    <property type="entry name" value="PNT"/>
    <property type="match status" value="1"/>
</dbReference>
<feature type="domain" description="PNT" evidence="6">
    <location>
        <begin position="92"/>
        <end position="176"/>
    </location>
</feature>
<feature type="compositionally biased region" description="Basic and acidic residues" evidence="4">
    <location>
        <begin position="655"/>
        <end position="666"/>
    </location>
</feature>
<feature type="compositionally biased region" description="Low complexity" evidence="4">
    <location>
        <begin position="556"/>
        <end position="568"/>
    </location>
</feature>
<dbReference type="PROSITE" id="PS00345">
    <property type="entry name" value="ETS_DOMAIN_1"/>
    <property type="match status" value="1"/>
</dbReference>
<dbReference type="Pfam" id="PF02198">
    <property type="entry name" value="SAM_PNT"/>
    <property type="match status" value="1"/>
</dbReference>
<dbReference type="SMART" id="SM00251">
    <property type="entry name" value="SAM_PNT"/>
    <property type="match status" value="1"/>
</dbReference>
<evidence type="ECO:0000313" key="8">
    <source>
        <dbReference type="Proteomes" id="UP001642540"/>
    </source>
</evidence>